<evidence type="ECO:0000313" key="1">
    <source>
        <dbReference type="EMBL" id="GAA0358328.1"/>
    </source>
</evidence>
<comment type="caution">
    <text evidence="1">The sequence shown here is derived from an EMBL/GenBank/DDBJ whole genome shotgun (WGS) entry which is preliminary data.</text>
</comment>
<dbReference type="InterPro" id="IPR046300">
    <property type="entry name" value="DUF6415"/>
</dbReference>
<organism evidence="1 2">
    <name type="scientific">Streptomyces blastmyceticus</name>
    <dbReference type="NCBI Taxonomy" id="68180"/>
    <lineage>
        <taxon>Bacteria</taxon>
        <taxon>Bacillati</taxon>
        <taxon>Actinomycetota</taxon>
        <taxon>Actinomycetes</taxon>
        <taxon>Kitasatosporales</taxon>
        <taxon>Streptomycetaceae</taxon>
        <taxon>Streptomyces</taxon>
    </lineage>
</organism>
<sequence length="132" mass="14289">MPVFPHTGHTGGGLTYVQPSSEVTRVGQAAIEDVIREATAMHQLLPSFGRVMAQTDRLRDFIEATAPEVEATARELPETDPVRLAALAAVKEARYRLGLGPGDGYDSAVTWARSLGRAADELIHHERQLSVS</sequence>
<reference evidence="1 2" key="1">
    <citation type="journal article" date="2019" name="Int. J. Syst. Evol. Microbiol.">
        <title>The Global Catalogue of Microorganisms (GCM) 10K type strain sequencing project: providing services to taxonomists for standard genome sequencing and annotation.</title>
        <authorList>
            <consortium name="The Broad Institute Genomics Platform"/>
            <consortium name="The Broad Institute Genome Sequencing Center for Infectious Disease"/>
            <person name="Wu L."/>
            <person name="Ma J."/>
        </authorList>
    </citation>
    <scope>NUCLEOTIDE SEQUENCE [LARGE SCALE GENOMIC DNA]</scope>
    <source>
        <strain evidence="1 2">JCM 4565</strain>
    </source>
</reference>
<protein>
    <submittedName>
        <fullName evidence="1">Uncharacterized protein</fullName>
    </submittedName>
</protein>
<dbReference type="EMBL" id="BAAABW010000021">
    <property type="protein sequence ID" value="GAA0358328.1"/>
    <property type="molecule type" value="Genomic_DNA"/>
</dbReference>
<gene>
    <name evidence="1" type="ORF">GCM10010319_39630</name>
</gene>
<dbReference type="Pfam" id="PF19979">
    <property type="entry name" value="DUF6415"/>
    <property type="match status" value="1"/>
</dbReference>
<keyword evidence="2" id="KW-1185">Reference proteome</keyword>
<dbReference type="Proteomes" id="UP001500063">
    <property type="component" value="Unassembled WGS sequence"/>
</dbReference>
<evidence type="ECO:0000313" key="2">
    <source>
        <dbReference type="Proteomes" id="UP001500063"/>
    </source>
</evidence>
<proteinExistence type="predicted"/>
<accession>A0ABN0X917</accession>
<name>A0ABN0X917_9ACTN</name>